<dbReference type="HOGENOM" id="CLU_2639294_0_0_1"/>
<dbReference type="Proteomes" id="UP000001471">
    <property type="component" value="Unassembled WGS sequence"/>
</dbReference>
<name>B2VYR9_PYRTR</name>
<accession>B2VYR9</accession>
<protein>
    <submittedName>
        <fullName evidence="1">Uncharacterized protein</fullName>
    </submittedName>
</protein>
<reference evidence="2" key="1">
    <citation type="journal article" date="2013" name="G3 (Bethesda)">
        <title>Comparative genomics of a plant-pathogenic fungus, Pyrenophora tritici-repentis, reveals transduplication and the impact of repeat elements on pathogenicity and population divergence.</title>
        <authorList>
            <person name="Manning V.A."/>
            <person name="Pandelova I."/>
            <person name="Dhillon B."/>
            <person name="Wilhelm L.J."/>
            <person name="Goodwin S.B."/>
            <person name="Berlin A.M."/>
            <person name="Figueroa M."/>
            <person name="Freitag M."/>
            <person name="Hane J.K."/>
            <person name="Henrissat B."/>
            <person name="Holman W.H."/>
            <person name="Kodira C.D."/>
            <person name="Martin J."/>
            <person name="Oliver R.P."/>
            <person name="Robbertse B."/>
            <person name="Schackwitz W."/>
            <person name="Schwartz D.C."/>
            <person name="Spatafora J.W."/>
            <person name="Turgeon B.G."/>
            <person name="Yandava C."/>
            <person name="Young S."/>
            <person name="Zhou S."/>
            <person name="Zeng Q."/>
            <person name="Grigoriev I.V."/>
            <person name="Ma L.-J."/>
            <person name="Ciuffetti L.M."/>
        </authorList>
    </citation>
    <scope>NUCLEOTIDE SEQUENCE [LARGE SCALE GENOMIC DNA]</scope>
    <source>
        <strain evidence="2">Pt-1C-BFP</strain>
    </source>
</reference>
<sequence>MGASQAAARGKVIPFRSDSRWRSSAITALSLLHSGLCMATRCRGDAARRTSKPRKVLRKTNIKVLSIFSTAEETDEA</sequence>
<evidence type="ECO:0000313" key="1">
    <source>
        <dbReference type="EMBL" id="EDU45082.1"/>
    </source>
</evidence>
<dbReference type="AlphaFoldDB" id="B2VYR9"/>
<evidence type="ECO:0000313" key="2">
    <source>
        <dbReference type="Proteomes" id="UP000001471"/>
    </source>
</evidence>
<organism evidence="1 2">
    <name type="scientific">Pyrenophora tritici-repentis (strain Pt-1C-BFP)</name>
    <name type="common">Wheat tan spot fungus</name>
    <name type="synonym">Drechslera tritici-repentis</name>
    <dbReference type="NCBI Taxonomy" id="426418"/>
    <lineage>
        <taxon>Eukaryota</taxon>
        <taxon>Fungi</taxon>
        <taxon>Dikarya</taxon>
        <taxon>Ascomycota</taxon>
        <taxon>Pezizomycotina</taxon>
        <taxon>Dothideomycetes</taxon>
        <taxon>Pleosporomycetidae</taxon>
        <taxon>Pleosporales</taxon>
        <taxon>Pleosporineae</taxon>
        <taxon>Pleosporaceae</taxon>
        <taxon>Pyrenophora</taxon>
    </lineage>
</organism>
<gene>
    <name evidence="1" type="ORF">PTRG_02559</name>
</gene>
<dbReference type="InParanoid" id="B2VYR9"/>
<proteinExistence type="predicted"/>
<dbReference type="EMBL" id="DS231616">
    <property type="protein sequence ID" value="EDU45082.1"/>
    <property type="molecule type" value="Genomic_DNA"/>
</dbReference>